<dbReference type="FunFam" id="3.40.50.1860:FF:000002">
    <property type="entry name" value="Glutamate racemase"/>
    <property type="match status" value="1"/>
</dbReference>
<dbReference type="GO" id="GO:0008881">
    <property type="term" value="F:glutamate racemase activity"/>
    <property type="evidence" value="ECO:0007669"/>
    <property type="project" value="UniProtKB-UniRule"/>
</dbReference>
<keyword evidence="6 8" id="KW-0961">Cell wall biogenesis/degradation</keyword>
<keyword evidence="4 8" id="KW-0573">Peptidoglycan synthesis</keyword>
<proteinExistence type="inferred from homology"/>
<comment type="similarity">
    <text evidence="8">Belongs to the aspartate/glutamate racemases family.</text>
</comment>
<feature type="active site" description="Proton donor/acceptor" evidence="8">
    <location>
        <position position="183"/>
    </location>
</feature>
<dbReference type="EMBL" id="DVNH01000045">
    <property type="protein sequence ID" value="HIU52135.1"/>
    <property type="molecule type" value="Genomic_DNA"/>
</dbReference>
<comment type="function">
    <text evidence="8">Provides the (R)-glutamate required for cell wall biosynthesis.</text>
</comment>
<comment type="caution">
    <text evidence="9">The sequence shown here is derived from an EMBL/GenBank/DDBJ whole genome shotgun (WGS) entry which is preliminary data.</text>
</comment>
<sequence>MDTRPIGIFDSGVGGLTVLTELRKKLPNENYIYIGDTKRFPYGSKSKETIIQISKRIVDTLISKKVKLIVIACGTATSQALEELKQIYNIPIIGIIEPTVENQMNEKVKKVGVIATRGTIRSKVWETTICKKNPSIAILSKETPLLAPMAEEGWIDNEVAKSAIKEYMKDWKEENLDALILGCTHYPLFEKLLRKELGDTIKIINTGKEIAKSLEQYLKENDLKNEGIGTEEIYLTDTESNFLNVAKQLFHKEIKIQKIDL</sequence>
<protein>
    <recommendedName>
        <fullName evidence="7 8">Glutamate racemase</fullName>
        <ecNumber evidence="2 8">5.1.1.3</ecNumber>
    </recommendedName>
</protein>
<evidence type="ECO:0000256" key="3">
    <source>
        <dbReference type="ARBA" id="ARBA00022960"/>
    </source>
</evidence>
<dbReference type="Pfam" id="PF01177">
    <property type="entry name" value="Asp_Glu_race"/>
    <property type="match status" value="1"/>
</dbReference>
<dbReference type="AlphaFoldDB" id="A0A9D1M1K5"/>
<feature type="binding site" evidence="8">
    <location>
        <begin position="10"/>
        <end position="11"/>
    </location>
    <ligand>
        <name>substrate</name>
    </ligand>
</feature>
<evidence type="ECO:0000256" key="5">
    <source>
        <dbReference type="ARBA" id="ARBA00023235"/>
    </source>
</evidence>
<keyword evidence="5 8" id="KW-0413">Isomerase</keyword>
<dbReference type="GO" id="GO:0008360">
    <property type="term" value="P:regulation of cell shape"/>
    <property type="evidence" value="ECO:0007669"/>
    <property type="project" value="UniProtKB-KW"/>
</dbReference>
<name>A0A9D1M1K5_9FIRM</name>
<accession>A0A9D1M1K5</accession>
<dbReference type="InterPro" id="IPR001920">
    <property type="entry name" value="Asp/Glu_race"/>
</dbReference>
<evidence type="ECO:0000313" key="9">
    <source>
        <dbReference type="EMBL" id="HIU52135.1"/>
    </source>
</evidence>
<dbReference type="Proteomes" id="UP000824093">
    <property type="component" value="Unassembled WGS sequence"/>
</dbReference>
<dbReference type="SUPFAM" id="SSF53681">
    <property type="entry name" value="Aspartate/glutamate racemase"/>
    <property type="match status" value="2"/>
</dbReference>
<dbReference type="PANTHER" id="PTHR21198">
    <property type="entry name" value="GLUTAMATE RACEMASE"/>
    <property type="match status" value="1"/>
</dbReference>
<dbReference type="NCBIfam" id="TIGR00067">
    <property type="entry name" value="glut_race"/>
    <property type="match status" value="1"/>
</dbReference>
<reference evidence="9" key="1">
    <citation type="submission" date="2020-10" db="EMBL/GenBank/DDBJ databases">
        <authorList>
            <person name="Gilroy R."/>
        </authorList>
    </citation>
    <scope>NUCLEOTIDE SEQUENCE</scope>
    <source>
        <strain evidence="9">CHK195-15760</strain>
    </source>
</reference>
<evidence type="ECO:0000256" key="7">
    <source>
        <dbReference type="ARBA" id="ARBA00070053"/>
    </source>
</evidence>
<comment type="catalytic activity">
    <reaction evidence="1 8">
        <text>L-glutamate = D-glutamate</text>
        <dbReference type="Rhea" id="RHEA:12813"/>
        <dbReference type="ChEBI" id="CHEBI:29985"/>
        <dbReference type="ChEBI" id="CHEBI:29986"/>
        <dbReference type="EC" id="5.1.1.3"/>
    </reaction>
</comment>
<dbReference type="EC" id="5.1.1.3" evidence="2 8"/>
<feature type="active site" description="Proton donor/acceptor" evidence="8">
    <location>
        <position position="73"/>
    </location>
</feature>
<feature type="binding site" evidence="8">
    <location>
        <begin position="42"/>
        <end position="43"/>
    </location>
    <ligand>
        <name>substrate</name>
    </ligand>
</feature>
<comment type="caution">
    <text evidence="8">Lacks conserved residue(s) required for the propagation of feature annotation.</text>
</comment>
<feature type="binding site" evidence="8">
    <location>
        <begin position="184"/>
        <end position="185"/>
    </location>
    <ligand>
        <name>substrate</name>
    </ligand>
</feature>
<evidence type="ECO:0000256" key="8">
    <source>
        <dbReference type="HAMAP-Rule" id="MF_00258"/>
    </source>
</evidence>
<keyword evidence="3 8" id="KW-0133">Cell shape</keyword>
<dbReference type="GO" id="GO:0071555">
    <property type="term" value="P:cell wall organization"/>
    <property type="evidence" value="ECO:0007669"/>
    <property type="project" value="UniProtKB-KW"/>
</dbReference>
<organism evidence="9 10">
    <name type="scientific">Candidatus Merdicola faecigallinarum</name>
    <dbReference type="NCBI Taxonomy" id="2840862"/>
    <lineage>
        <taxon>Bacteria</taxon>
        <taxon>Bacillati</taxon>
        <taxon>Bacillota</taxon>
        <taxon>Clostridia</taxon>
        <taxon>Candidatus Merdicola</taxon>
    </lineage>
</organism>
<evidence type="ECO:0000256" key="2">
    <source>
        <dbReference type="ARBA" id="ARBA00013090"/>
    </source>
</evidence>
<gene>
    <name evidence="8 9" type="primary">murI</name>
    <name evidence="9" type="ORF">IAB70_05940</name>
</gene>
<evidence type="ECO:0000256" key="6">
    <source>
        <dbReference type="ARBA" id="ARBA00023316"/>
    </source>
</evidence>
<dbReference type="GO" id="GO:0009252">
    <property type="term" value="P:peptidoglycan biosynthetic process"/>
    <property type="evidence" value="ECO:0007669"/>
    <property type="project" value="UniProtKB-UniRule"/>
</dbReference>
<dbReference type="InterPro" id="IPR015942">
    <property type="entry name" value="Asp/Glu/hydantoin_racemase"/>
</dbReference>
<comment type="pathway">
    <text evidence="8">Cell wall biogenesis; peptidoglycan biosynthesis.</text>
</comment>
<evidence type="ECO:0000313" key="10">
    <source>
        <dbReference type="Proteomes" id="UP000824093"/>
    </source>
</evidence>
<evidence type="ECO:0000256" key="1">
    <source>
        <dbReference type="ARBA" id="ARBA00001602"/>
    </source>
</evidence>
<evidence type="ECO:0000256" key="4">
    <source>
        <dbReference type="ARBA" id="ARBA00022984"/>
    </source>
</evidence>
<dbReference type="PANTHER" id="PTHR21198:SF2">
    <property type="entry name" value="GLUTAMATE RACEMASE"/>
    <property type="match status" value="1"/>
</dbReference>
<dbReference type="HAMAP" id="MF_00258">
    <property type="entry name" value="Glu_racemase"/>
    <property type="match status" value="1"/>
</dbReference>
<dbReference type="InterPro" id="IPR004391">
    <property type="entry name" value="Glu_race"/>
</dbReference>
<reference evidence="9" key="2">
    <citation type="journal article" date="2021" name="PeerJ">
        <title>Extensive microbial diversity within the chicken gut microbiome revealed by metagenomics and culture.</title>
        <authorList>
            <person name="Gilroy R."/>
            <person name="Ravi A."/>
            <person name="Getino M."/>
            <person name="Pursley I."/>
            <person name="Horton D.L."/>
            <person name="Alikhan N.F."/>
            <person name="Baker D."/>
            <person name="Gharbi K."/>
            <person name="Hall N."/>
            <person name="Watson M."/>
            <person name="Adriaenssens E.M."/>
            <person name="Foster-Nyarko E."/>
            <person name="Jarju S."/>
            <person name="Secka A."/>
            <person name="Antonio M."/>
            <person name="Oren A."/>
            <person name="Chaudhuri R.R."/>
            <person name="La Ragione R."/>
            <person name="Hildebrand F."/>
            <person name="Pallen M.J."/>
        </authorList>
    </citation>
    <scope>NUCLEOTIDE SEQUENCE</scope>
    <source>
        <strain evidence="9">CHK195-15760</strain>
    </source>
</reference>
<dbReference type="Gene3D" id="3.40.50.1860">
    <property type="match status" value="2"/>
</dbReference>